<dbReference type="Proteomes" id="UP000432015">
    <property type="component" value="Unassembled WGS sequence"/>
</dbReference>
<organism evidence="3 4">
    <name type="scientific">Actinomadura litoris</name>
    <dbReference type="NCBI Taxonomy" id="2678616"/>
    <lineage>
        <taxon>Bacteria</taxon>
        <taxon>Bacillati</taxon>
        <taxon>Actinomycetota</taxon>
        <taxon>Actinomycetes</taxon>
        <taxon>Streptosporangiales</taxon>
        <taxon>Thermomonosporaceae</taxon>
        <taxon>Actinomadura</taxon>
    </lineage>
</organism>
<evidence type="ECO:0000313" key="3">
    <source>
        <dbReference type="EMBL" id="MUN38303.1"/>
    </source>
</evidence>
<evidence type="ECO:0000313" key="4">
    <source>
        <dbReference type="Proteomes" id="UP000432015"/>
    </source>
</evidence>
<dbReference type="PANTHER" id="PTHR42748">
    <property type="entry name" value="NITROGEN METABOLITE REPRESSION PROTEIN NMRA FAMILY MEMBER"/>
    <property type="match status" value="1"/>
</dbReference>
<proteinExistence type="predicted"/>
<evidence type="ECO:0000259" key="2">
    <source>
        <dbReference type="Pfam" id="PF13460"/>
    </source>
</evidence>
<keyword evidence="4" id="KW-1185">Reference proteome</keyword>
<dbReference type="InterPro" id="IPR016040">
    <property type="entry name" value="NAD(P)-bd_dom"/>
</dbReference>
<dbReference type="AlphaFoldDB" id="A0A7K1L1X7"/>
<accession>A0A7K1L1X7</accession>
<dbReference type="EMBL" id="WOFH01000005">
    <property type="protein sequence ID" value="MUN38303.1"/>
    <property type="molecule type" value="Genomic_DNA"/>
</dbReference>
<dbReference type="InterPro" id="IPR051164">
    <property type="entry name" value="NmrA-like_oxidored"/>
</dbReference>
<dbReference type="PANTHER" id="PTHR42748:SF3">
    <property type="entry name" value="BLL4366 PROTEIN"/>
    <property type="match status" value="1"/>
</dbReference>
<dbReference type="InterPro" id="IPR036291">
    <property type="entry name" value="NAD(P)-bd_dom_sf"/>
</dbReference>
<dbReference type="RefSeq" id="WP_156217416.1">
    <property type="nucleotide sequence ID" value="NZ_WOFH01000005.1"/>
</dbReference>
<sequence>MKIAVVGATGMVGRHVVEILETGGHDVVAVSRSAGVDVITGDGLDAALSGVECVIEVSNAGTIDQAAATEFFTTAVRNLMEAGRRAGVRRMVVLSILAVDRFSGGYMAAKAEQERVALAGPIPVRILRAAQFHEFAAQNLEWGRQGDVSHVPSTRVQPVAARTVAEALADLATAPGAEDAPPISNIAGPREEDLVDMAARLAARRGDPPRVEGVERPGDPDFELVKTGVLLAGPDTVLAGPTFEEWLTTAR</sequence>
<dbReference type="Gene3D" id="3.40.50.720">
    <property type="entry name" value="NAD(P)-binding Rossmann-like Domain"/>
    <property type="match status" value="1"/>
</dbReference>
<name>A0A7K1L1X7_9ACTN</name>
<reference evidence="3 4" key="1">
    <citation type="submission" date="2019-11" db="EMBL/GenBank/DDBJ databases">
        <authorList>
            <person name="Cao P."/>
        </authorList>
    </citation>
    <scope>NUCLEOTIDE SEQUENCE [LARGE SCALE GENOMIC DNA]</scope>
    <source>
        <strain evidence="3 4">NEAU-AAG5</strain>
    </source>
</reference>
<comment type="caution">
    <text evidence="3">The sequence shown here is derived from an EMBL/GenBank/DDBJ whole genome shotgun (WGS) entry which is preliminary data.</text>
</comment>
<dbReference type="SUPFAM" id="SSF51735">
    <property type="entry name" value="NAD(P)-binding Rossmann-fold domains"/>
    <property type="match status" value="1"/>
</dbReference>
<dbReference type="Pfam" id="PF13460">
    <property type="entry name" value="NAD_binding_10"/>
    <property type="match status" value="1"/>
</dbReference>
<gene>
    <name evidence="3" type="ORF">GNZ18_17060</name>
</gene>
<protein>
    <submittedName>
        <fullName evidence="3">NAD(P)H-binding protein</fullName>
    </submittedName>
</protein>
<keyword evidence="1" id="KW-0521">NADP</keyword>
<evidence type="ECO:0000256" key="1">
    <source>
        <dbReference type="ARBA" id="ARBA00022857"/>
    </source>
</evidence>
<feature type="domain" description="NAD(P)-binding" evidence="2">
    <location>
        <begin position="7"/>
        <end position="172"/>
    </location>
</feature>